<organism evidence="1 2">
    <name type="scientific">Catharanthus roseus</name>
    <name type="common">Madagascar periwinkle</name>
    <name type="synonym">Vinca rosea</name>
    <dbReference type="NCBI Taxonomy" id="4058"/>
    <lineage>
        <taxon>Eukaryota</taxon>
        <taxon>Viridiplantae</taxon>
        <taxon>Streptophyta</taxon>
        <taxon>Embryophyta</taxon>
        <taxon>Tracheophyta</taxon>
        <taxon>Spermatophyta</taxon>
        <taxon>Magnoliopsida</taxon>
        <taxon>eudicotyledons</taxon>
        <taxon>Gunneridae</taxon>
        <taxon>Pentapetalae</taxon>
        <taxon>asterids</taxon>
        <taxon>lamiids</taxon>
        <taxon>Gentianales</taxon>
        <taxon>Apocynaceae</taxon>
        <taxon>Rauvolfioideae</taxon>
        <taxon>Vinceae</taxon>
        <taxon>Catharanthinae</taxon>
        <taxon>Catharanthus</taxon>
    </lineage>
</organism>
<sequence>MDRLGDDELASVLKWIHNSKDRNSFSFVCKQWCRVEGSNRSSLRVFEPQILHHFLPRFPNLLKFQSSEKIPNHQMDFLAKTCPNIQELDLSYHEKIENFDEFLHPDDFDDTGISAIAISCYNLSSVSLKSRFKIGNPGIFSLVNFSQNLVNLNLGYCSRINDEALEAIGILGYLKDLNLQGCCLITDLGLDFLVKGNLRNTLEVLVIGECDRITDNGLMSLTGMKSLVVLNLGECGPRITDIGGKAIANIKTLKRLNLSWLINVSNDTVSAIAKNCKNIMSLDLTGCEMVSGDGICSLAILHCLNELKLAHIASITATDLQYLLLRCESLRSIQLDQRMRMWIPASFIDFISKRKCGILWRS</sequence>
<dbReference type="Proteomes" id="UP001060085">
    <property type="component" value="Linkage Group LG04"/>
</dbReference>
<evidence type="ECO:0000313" key="1">
    <source>
        <dbReference type="EMBL" id="KAI5669292.1"/>
    </source>
</evidence>
<comment type="caution">
    <text evidence="1">The sequence shown here is derived from an EMBL/GenBank/DDBJ whole genome shotgun (WGS) entry which is preliminary data.</text>
</comment>
<gene>
    <name evidence="1" type="ORF">M9H77_19145</name>
</gene>
<keyword evidence="2" id="KW-1185">Reference proteome</keyword>
<dbReference type="EMBL" id="CM044704">
    <property type="protein sequence ID" value="KAI5669292.1"/>
    <property type="molecule type" value="Genomic_DNA"/>
</dbReference>
<proteinExistence type="predicted"/>
<reference evidence="2" key="1">
    <citation type="journal article" date="2023" name="Nat. Plants">
        <title>Single-cell RNA sequencing provides a high-resolution roadmap for understanding the multicellular compartmentation of specialized metabolism.</title>
        <authorList>
            <person name="Sun S."/>
            <person name="Shen X."/>
            <person name="Li Y."/>
            <person name="Li Y."/>
            <person name="Wang S."/>
            <person name="Li R."/>
            <person name="Zhang H."/>
            <person name="Shen G."/>
            <person name="Guo B."/>
            <person name="Wei J."/>
            <person name="Xu J."/>
            <person name="St-Pierre B."/>
            <person name="Chen S."/>
            <person name="Sun C."/>
        </authorList>
    </citation>
    <scope>NUCLEOTIDE SEQUENCE [LARGE SCALE GENOMIC DNA]</scope>
</reference>
<name>A0ACC0B9L4_CATRO</name>
<protein>
    <submittedName>
        <fullName evidence="1">Uncharacterized protein</fullName>
    </submittedName>
</protein>
<evidence type="ECO:0000313" key="2">
    <source>
        <dbReference type="Proteomes" id="UP001060085"/>
    </source>
</evidence>
<accession>A0ACC0B9L4</accession>